<dbReference type="InterPro" id="IPR035914">
    <property type="entry name" value="Sperma_CUB_dom_sf"/>
</dbReference>
<evidence type="ECO:0000256" key="2">
    <source>
        <dbReference type="PROSITE-ProRule" id="PRU00059"/>
    </source>
</evidence>
<dbReference type="RefSeq" id="XP_002432396.1">
    <property type="nucleotide sequence ID" value="XM_002432351.1"/>
</dbReference>
<protein>
    <recommendedName>
        <fullName evidence="3">CUB domain-containing protein</fullName>
    </recommendedName>
</protein>
<keyword evidence="6" id="KW-1185">Reference proteome</keyword>
<name>E0W1S6_PEDHC</name>
<dbReference type="OMA" id="IQYNACP"/>
<gene>
    <name evidence="5" type="primary">8232482</name>
    <name evidence="4" type="ORF">Phum_PHUM582330</name>
</gene>
<keyword evidence="1 2" id="KW-1015">Disulfide bond</keyword>
<organism>
    <name type="scientific">Pediculus humanus subsp. corporis</name>
    <name type="common">Body louse</name>
    <dbReference type="NCBI Taxonomy" id="121224"/>
    <lineage>
        <taxon>Eukaryota</taxon>
        <taxon>Metazoa</taxon>
        <taxon>Ecdysozoa</taxon>
        <taxon>Arthropoda</taxon>
        <taxon>Hexapoda</taxon>
        <taxon>Insecta</taxon>
        <taxon>Pterygota</taxon>
        <taxon>Neoptera</taxon>
        <taxon>Paraneoptera</taxon>
        <taxon>Psocodea</taxon>
        <taxon>Troctomorpha</taxon>
        <taxon>Phthiraptera</taxon>
        <taxon>Anoplura</taxon>
        <taxon>Pediculidae</taxon>
        <taxon>Pediculus</taxon>
    </lineage>
</organism>
<comment type="caution">
    <text evidence="2">Lacks conserved residue(s) required for the propagation of feature annotation.</text>
</comment>
<accession>E0W1S6</accession>
<dbReference type="Proteomes" id="UP000009046">
    <property type="component" value="Unassembled WGS sequence"/>
</dbReference>
<reference evidence="4" key="2">
    <citation type="submission" date="2007-04" db="EMBL/GenBank/DDBJ databases">
        <title>The genome of the human body louse.</title>
        <authorList>
            <consortium name="The Human Body Louse Genome Consortium"/>
            <person name="Kirkness E."/>
            <person name="Walenz B."/>
            <person name="Hass B."/>
            <person name="Bruggner R."/>
            <person name="Strausberg R."/>
        </authorList>
    </citation>
    <scope>NUCLEOTIDE SEQUENCE</scope>
    <source>
        <strain evidence="4">USDA</strain>
    </source>
</reference>
<dbReference type="OrthoDB" id="2105077at2759"/>
<reference evidence="4" key="1">
    <citation type="submission" date="2007-04" db="EMBL/GenBank/DDBJ databases">
        <title>Annotation of Pediculus humanus corporis strain USDA.</title>
        <authorList>
            <person name="Kirkness E."/>
            <person name="Hannick L."/>
            <person name="Hass B."/>
            <person name="Bruggner R."/>
            <person name="Lawson D."/>
            <person name="Bidwell S."/>
            <person name="Joardar V."/>
            <person name="Caler E."/>
            <person name="Walenz B."/>
            <person name="Inman J."/>
            <person name="Schobel S."/>
            <person name="Galinsky K."/>
            <person name="Amedeo P."/>
            <person name="Strausberg R."/>
        </authorList>
    </citation>
    <scope>NUCLEOTIDE SEQUENCE</scope>
    <source>
        <strain evidence="4">USDA</strain>
    </source>
</reference>
<dbReference type="Pfam" id="PF26080">
    <property type="entry name" value="CUB_animal"/>
    <property type="match status" value="1"/>
</dbReference>
<dbReference type="PANTHER" id="PTHR33236:SF6">
    <property type="entry name" value="CUB DOMAIN-CONTAINING PROTEIN"/>
    <property type="match status" value="1"/>
</dbReference>
<evidence type="ECO:0000313" key="5">
    <source>
        <dbReference type="EnsemblMetazoa" id="PHUM582330-PA"/>
    </source>
</evidence>
<dbReference type="InterPro" id="IPR058698">
    <property type="entry name" value="CUB_metazoa"/>
</dbReference>
<evidence type="ECO:0000313" key="6">
    <source>
        <dbReference type="Proteomes" id="UP000009046"/>
    </source>
</evidence>
<dbReference type="EMBL" id="AAZO01007088">
    <property type="status" value="NOT_ANNOTATED_CDS"/>
    <property type="molecule type" value="Genomic_DNA"/>
</dbReference>
<dbReference type="PROSITE" id="PS01180">
    <property type="entry name" value="CUB"/>
    <property type="match status" value="1"/>
</dbReference>
<dbReference type="SUPFAM" id="SSF49854">
    <property type="entry name" value="Spermadhesin, CUB domain"/>
    <property type="match status" value="1"/>
</dbReference>
<dbReference type="InParanoid" id="E0W1S6"/>
<dbReference type="eggNOG" id="ENOG502QTPV">
    <property type="taxonomic scope" value="Eukaryota"/>
</dbReference>
<reference evidence="5" key="3">
    <citation type="submission" date="2021-02" db="UniProtKB">
        <authorList>
            <consortium name="EnsemblMetazoa"/>
        </authorList>
    </citation>
    <scope>IDENTIFICATION</scope>
    <source>
        <strain evidence="5">USDA</strain>
    </source>
</reference>
<dbReference type="Gene3D" id="2.60.120.290">
    <property type="entry name" value="Spermadhesin, CUB domain"/>
    <property type="match status" value="1"/>
</dbReference>
<dbReference type="VEuPathDB" id="VectorBase:PHUM582330"/>
<dbReference type="STRING" id="121224.E0W1S6"/>
<evidence type="ECO:0000256" key="1">
    <source>
        <dbReference type="ARBA" id="ARBA00023157"/>
    </source>
</evidence>
<feature type="disulfide bond" evidence="2">
    <location>
        <begin position="178"/>
        <end position="195"/>
    </location>
</feature>
<dbReference type="CTD" id="8232482"/>
<dbReference type="AlphaFoldDB" id="E0W1S6"/>
<dbReference type="Pfam" id="PF00431">
    <property type="entry name" value="CUB"/>
    <property type="match status" value="1"/>
</dbReference>
<dbReference type="HOGENOM" id="CLU_022631_2_0_1"/>
<dbReference type="EnsemblMetazoa" id="PHUM582330-RA">
    <property type="protein sequence ID" value="PHUM582330-PA"/>
    <property type="gene ID" value="PHUM582330"/>
</dbReference>
<proteinExistence type="predicted"/>
<dbReference type="GeneID" id="8232482"/>
<feature type="domain" description="CUB" evidence="3">
    <location>
        <begin position="119"/>
        <end position="237"/>
    </location>
</feature>
<sequence>MLFELEISGTKLRQFENIPENVRKNRYRNTQCKTTATDNTGNRYTKRNGRCELVLFQNQNGCLLLSLFTVVEFQNQGCGASSGDNGTCLTSAECEERGGVSSGPCARGFGICCVFLATCGQDTKENCSYFVSPNFPQSYDGTGSCQLTVHKSHPNICQFRLDFDQFNIAGPEPINNICNNDQFIVSGGNTVPGICGMNNGNHMYIDAGSGITNPVTLTFVTSGPSFDRTWKVKICQIPCDSVIKAEDGCLQYFTGVSGQIKSYNYDPGAGLQLSNQDYSICIRSERNFCGIHYSPCVDPVNNFSSAFTLSGNTLSQNQVAAIIGSDGPQPCDSDWLIIPCASNVGTIRDGPYPCVDRICGGTFNSEVSLTPATLLSTVKPFRLIYHTDGAEYPDDASNHGFCLNYIQQPCTNLLNRA</sequence>
<dbReference type="EMBL" id="DS235873">
    <property type="protein sequence ID" value="EEB19658.1"/>
    <property type="molecule type" value="Genomic_DNA"/>
</dbReference>
<evidence type="ECO:0000259" key="3">
    <source>
        <dbReference type="PROSITE" id="PS01180"/>
    </source>
</evidence>
<evidence type="ECO:0000313" key="4">
    <source>
        <dbReference type="EMBL" id="EEB19658.1"/>
    </source>
</evidence>
<dbReference type="InterPro" id="IPR000859">
    <property type="entry name" value="CUB_dom"/>
</dbReference>
<dbReference type="KEGG" id="phu:Phum_PHUM582330"/>
<dbReference type="PANTHER" id="PTHR33236">
    <property type="entry name" value="INTRAFLAGELLAR TRANSPORT PROTEIN 122 FAMILY PROTEIN-RELATED"/>
    <property type="match status" value="1"/>
</dbReference>